<feature type="region of interest" description="Disordered" evidence="1">
    <location>
        <begin position="98"/>
        <end position="157"/>
    </location>
</feature>
<reference evidence="2 3" key="1">
    <citation type="submission" date="2019-06" db="EMBL/GenBank/DDBJ databases">
        <title>A chromosomal-level reference genome of Carpinus fangiana (Coryloideae, Betulaceae).</title>
        <authorList>
            <person name="Yang X."/>
            <person name="Wang Z."/>
            <person name="Zhang L."/>
            <person name="Hao G."/>
            <person name="Liu J."/>
            <person name="Yang Y."/>
        </authorList>
    </citation>
    <scope>NUCLEOTIDE SEQUENCE [LARGE SCALE GENOMIC DNA]</scope>
    <source>
        <strain evidence="2">Cfa_2016G</strain>
        <tissue evidence="2">Leaf</tissue>
    </source>
</reference>
<proteinExistence type="predicted"/>
<name>A0A5N6RMY5_9ROSI</name>
<sequence>MTDAQGKAKHSLQEPSSWTRWMLVLPSFWPESWSGGGEGQRQCAPAAGWCSKACSTFMVFLHSGCSKETAFGFSMSLLETSRSRLRFHFHFPPFFPLPPKPSSLPPQVRHPPQATTAAAEGQPDSSTPPPEDESAAHRTKSGYPDERPAPPTPPPAT</sequence>
<evidence type="ECO:0000313" key="3">
    <source>
        <dbReference type="Proteomes" id="UP000327013"/>
    </source>
</evidence>
<evidence type="ECO:0000313" key="2">
    <source>
        <dbReference type="EMBL" id="KAE8100135.1"/>
    </source>
</evidence>
<dbReference type="Proteomes" id="UP000327013">
    <property type="component" value="Chromosome 7"/>
</dbReference>
<organism evidence="2 3">
    <name type="scientific">Carpinus fangiana</name>
    <dbReference type="NCBI Taxonomy" id="176857"/>
    <lineage>
        <taxon>Eukaryota</taxon>
        <taxon>Viridiplantae</taxon>
        <taxon>Streptophyta</taxon>
        <taxon>Embryophyta</taxon>
        <taxon>Tracheophyta</taxon>
        <taxon>Spermatophyta</taxon>
        <taxon>Magnoliopsida</taxon>
        <taxon>eudicotyledons</taxon>
        <taxon>Gunneridae</taxon>
        <taxon>Pentapetalae</taxon>
        <taxon>rosids</taxon>
        <taxon>fabids</taxon>
        <taxon>Fagales</taxon>
        <taxon>Betulaceae</taxon>
        <taxon>Carpinus</taxon>
    </lineage>
</organism>
<evidence type="ECO:0000256" key="1">
    <source>
        <dbReference type="SAM" id="MobiDB-lite"/>
    </source>
</evidence>
<keyword evidence="3" id="KW-1185">Reference proteome</keyword>
<gene>
    <name evidence="2" type="ORF">FH972_018062</name>
</gene>
<dbReference type="EMBL" id="CM017327">
    <property type="protein sequence ID" value="KAE8100135.1"/>
    <property type="molecule type" value="Genomic_DNA"/>
</dbReference>
<protein>
    <submittedName>
        <fullName evidence="2">Uncharacterized protein</fullName>
    </submittedName>
</protein>
<dbReference type="AlphaFoldDB" id="A0A5N6RMY5"/>
<accession>A0A5N6RMY5</accession>